<dbReference type="OrthoDB" id="9777383at2"/>
<keyword evidence="2" id="KW-0732">Signal</keyword>
<dbReference type="AlphaFoldDB" id="A0A8D4UWF7"/>
<dbReference type="KEGG" id="dho:Dia5BBH33_21150"/>
<dbReference type="Pfam" id="PF08238">
    <property type="entry name" value="Sel1"/>
    <property type="match status" value="4"/>
</dbReference>
<dbReference type="EMBL" id="AP019697">
    <property type="protein sequence ID" value="BBK26180.1"/>
    <property type="molecule type" value="Genomic_DNA"/>
</dbReference>
<dbReference type="InterPro" id="IPR041172">
    <property type="entry name" value="EstA_Ig-like_N"/>
</dbReference>
<feature type="signal peptide" evidence="2">
    <location>
        <begin position="1"/>
        <end position="24"/>
    </location>
</feature>
<dbReference type="GeneID" id="92717309"/>
<sequence>MKQKKMICALACALCLLGGGASLAAAPAPASTAPAAETAAPLVSSVTSIARNYGWGEQVSQIALEYPEKILTTSLSAEDFSVEGKEIASVWAATTASPGEPTEAGRYVIINIKNTNPQSDMPFKQGGSKGKEGPKNGDASMKSDRVMPDLSVKVTQTGPIRTAKGGETIPAGKTVYTDTSVLEPDISGFIKHTYTDPALKATIPYYLYLPKGYDKSKSYPLLVFIPDASTNISDPKITLVQGNGATVWASEEEQKKHPSIVLAVQYPQELVDSLGMMTTDENVWTKGLTLVTDLIHDVTNTYAVDTNRIYGTGQSQGGMANIAISDKYPDLFAAQFLVACQWNTQEMEALKDKNLWILVSEGDTKAYPGMNDAVSRWEKLGTKVATAPLWNSHADSKSMADLVRQIEKQDAAINYTVFQNGNHMYTWTFAYNIPGIRDWLYLQTLDNTPVSFNESGLSQGEKHEIAGKVLSQGLRFYNGKTEEDAAKALAYFKEADKLGHMKAARYIGLLYQEGRGVPKNDKETASWFKKGAEDGDITSQYLLGKCYEDGTGVERDYALALKWYRKSAERGDIIAAPGMTDEALLLEKGLGGERNLPLARQLLTKAAALGYAPAKEALAAL</sequence>
<evidence type="ECO:0000313" key="5">
    <source>
        <dbReference type="Proteomes" id="UP000320585"/>
    </source>
</evidence>
<gene>
    <name evidence="4" type="ORF">Dia5BBH33_21150</name>
</gene>
<keyword evidence="5" id="KW-1185">Reference proteome</keyword>
<dbReference type="RefSeq" id="WP_144269337.1">
    <property type="nucleotide sequence ID" value="NZ_AP019697.1"/>
</dbReference>
<reference evidence="5" key="1">
    <citation type="submission" date="2019-05" db="EMBL/GenBank/DDBJ databases">
        <title>Complete genome sequencing of Dialister sp. strain 5BBH33.</title>
        <authorList>
            <person name="Sakamoto M."/>
            <person name="Murakami T."/>
            <person name="Mori H."/>
        </authorList>
    </citation>
    <scope>NUCLEOTIDE SEQUENCE [LARGE SCALE GENOMIC DNA]</scope>
    <source>
        <strain evidence="5">5BBH33</strain>
    </source>
</reference>
<name>A0A8D4UWF7_9FIRM</name>
<organism evidence="4 5">
    <name type="scientific">Dialister hominis</name>
    <dbReference type="NCBI Taxonomy" id="2582419"/>
    <lineage>
        <taxon>Bacteria</taxon>
        <taxon>Bacillati</taxon>
        <taxon>Bacillota</taxon>
        <taxon>Negativicutes</taxon>
        <taxon>Veillonellales</taxon>
        <taxon>Veillonellaceae</taxon>
        <taxon>Dialister</taxon>
    </lineage>
</organism>
<dbReference type="InterPro" id="IPR006597">
    <property type="entry name" value="Sel1-like"/>
</dbReference>
<feature type="region of interest" description="Disordered" evidence="1">
    <location>
        <begin position="116"/>
        <end position="144"/>
    </location>
</feature>
<evidence type="ECO:0000256" key="1">
    <source>
        <dbReference type="SAM" id="MobiDB-lite"/>
    </source>
</evidence>
<evidence type="ECO:0000259" key="3">
    <source>
        <dbReference type="Pfam" id="PF18435"/>
    </source>
</evidence>
<feature type="domain" description="Esterase Ig-like N-terminal" evidence="3">
    <location>
        <begin position="45"/>
        <end position="165"/>
    </location>
</feature>
<proteinExistence type="predicted"/>
<protein>
    <recommendedName>
        <fullName evidence="3">Esterase Ig-like N-terminal domain-containing protein</fullName>
    </recommendedName>
</protein>
<accession>A0A8D4UWF7</accession>
<dbReference type="SUPFAM" id="SSF53474">
    <property type="entry name" value="alpha/beta-Hydrolases"/>
    <property type="match status" value="1"/>
</dbReference>
<dbReference type="InterPro" id="IPR029058">
    <property type="entry name" value="AB_hydrolase_fold"/>
</dbReference>
<dbReference type="InterPro" id="IPR052748">
    <property type="entry name" value="ISR_Activator"/>
</dbReference>
<feature type="chain" id="PRO_5038647669" description="Esterase Ig-like N-terminal domain-containing protein" evidence="2">
    <location>
        <begin position="25"/>
        <end position="621"/>
    </location>
</feature>
<dbReference type="SMART" id="SM00671">
    <property type="entry name" value="SEL1"/>
    <property type="match status" value="4"/>
</dbReference>
<dbReference type="SUPFAM" id="SSF81901">
    <property type="entry name" value="HCP-like"/>
    <property type="match status" value="1"/>
</dbReference>
<dbReference type="Pfam" id="PF18435">
    <property type="entry name" value="EstA_Ig_like"/>
    <property type="match status" value="1"/>
</dbReference>
<evidence type="ECO:0000313" key="4">
    <source>
        <dbReference type="EMBL" id="BBK26180.1"/>
    </source>
</evidence>
<dbReference type="PANTHER" id="PTHR45011">
    <property type="entry name" value="DAP3-BINDING CELL DEATH ENHANCER 1"/>
    <property type="match status" value="1"/>
</dbReference>
<evidence type="ECO:0000256" key="2">
    <source>
        <dbReference type="SAM" id="SignalP"/>
    </source>
</evidence>
<dbReference type="Gene3D" id="1.25.40.10">
    <property type="entry name" value="Tetratricopeptide repeat domain"/>
    <property type="match status" value="1"/>
</dbReference>
<dbReference type="Proteomes" id="UP000320585">
    <property type="component" value="Chromosome"/>
</dbReference>
<dbReference type="Gene3D" id="2.60.40.2180">
    <property type="match status" value="1"/>
</dbReference>
<dbReference type="InterPro" id="IPR011990">
    <property type="entry name" value="TPR-like_helical_dom_sf"/>
</dbReference>
<dbReference type="PANTHER" id="PTHR45011:SF1">
    <property type="entry name" value="DAP3-BINDING CELL DEATH ENHANCER 1"/>
    <property type="match status" value="1"/>
</dbReference>
<feature type="compositionally biased region" description="Basic and acidic residues" evidence="1">
    <location>
        <begin position="129"/>
        <end position="144"/>
    </location>
</feature>
<dbReference type="Gene3D" id="3.40.50.1820">
    <property type="entry name" value="alpha/beta hydrolase"/>
    <property type="match status" value="1"/>
</dbReference>